<feature type="region of interest" description="Disordered" evidence="2">
    <location>
        <begin position="334"/>
        <end position="369"/>
    </location>
</feature>
<feature type="region of interest" description="Disordered" evidence="2">
    <location>
        <begin position="1"/>
        <end position="84"/>
    </location>
</feature>
<dbReference type="SUPFAM" id="SSF48065">
    <property type="entry name" value="DBL homology domain (DH-domain)"/>
    <property type="match status" value="1"/>
</dbReference>
<evidence type="ECO:0000256" key="1">
    <source>
        <dbReference type="SAM" id="Coils"/>
    </source>
</evidence>
<dbReference type="STRING" id="5762.D2V630"/>
<feature type="compositionally biased region" description="Polar residues" evidence="2">
    <location>
        <begin position="1021"/>
        <end position="1043"/>
    </location>
</feature>
<proteinExistence type="predicted"/>
<dbReference type="AlphaFoldDB" id="D2V630"/>
<keyword evidence="1" id="KW-0175">Coiled coil</keyword>
<feature type="compositionally biased region" description="Acidic residues" evidence="2">
    <location>
        <begin position="190"/>
        <end position="206"/>
    </location>
</feature>
<dbReference type="InterPro" id="IPR000219">
    <property type="entry name" value="DH_dom"/>
</dbReference>
<feature type="domain" description="DH" evidence="3">
    <location>
        <begin position="254"/>
        <end position="505"/>
    </location>
</feature>
<feature type="region of interest" description="Disordered" evidence="2">
    <location>
        <begin position="669"/>
        <end position="688"/>
    </location>
</feature>
<evidence type="ECO:0000256" key="2">
    <source>
        <dbReference type="SAM" id="MobiDB-lite"/>
    </source>
</evidence>
<feature type="region of interest" description="Disordered" evidence="2">
    <location>
        <begin position="553"/>
        <end position="605"/>
    </location>
</feature>
<protein>
    <submittedName>
        <fullName evidence="4">RhoGEF domain-containing protein</fullName>
    </submittedName>
</protein>
<evidence type="ECO:0000259" key="3">
    <source>
        <dbReference type="PROSITE" id="PS50010"/>
    </source>
</evidence>
<dbReference type="InterPro" id="IPR051092">
    <property type="entry name" value="FYVE_RhoGEF_PH"/>
</dbReference>
<organism evidence="5">
    <name type="scientific">Naegleria gruberi</name>
    <name type="common">Amoeba</name>
    <dbReference type="NCBI Taxonomy" id="5762"/>
    <lineage>
        <taxon>Eukaryota</taxon>
        <taxon>Discoba</taxon>
        <taxon>Heterolobosea</taxon>
        <taxon>Tetramitia</taxon>
        <taxon>Eutetramitia</taxon>
        <taxon>Vahlkampfiidae</taxon>
        <taxon>Naegleria</taxon>
    </lineage>
</organism>
<feature type="compositionally biased region" description="Polar residues" evidence="2">
    <location>
        <begin position="38"/>
        <end position="48"/>
    </location>
</feature>
<evidence type="ECO:0000313" key="5">
    <source>
        <dbReference type="Proteomes" id="UP000006671"/>
    </source>
</evidence>
<dbReference type="EMBL" id="GG738853">
    <property type="protein sequence ID" value="EFC47896.1"/>
    <property type="molecule type" value="Genomic_DNA"/>
</dbReference>
<feature type="compositionally biased region" description="Polar residues" evidence="2">
    <location>
        <begin position="553"/>
        <end position="576"/>
    </location>
</feature>
<reference evidence="4 5" key="1">
    <citation type="journal article" date="2010" name="Cell">
        <title>The genome of Naegleria gruberi illuminates early eukaryotic versatility.</title>
        <authorList>
            <person name="Fritz-Laylin L.K."/>
            <person name="Prochnik S.E."/>
            <person name="Ginger M.L."/>
            <person name="Dacks J.B."/>
            <person name="Carpenter M.L."/>
            <person name="Field M.C."/>
            <person name="Kuo A."/>
            <person name="Paredez A."/>
            <person name="Chapman J."/>
            <person name="Pham J."/>
            <person name="Shu S."/>
            <person name="Neupane R."/>
            <person name="Cipriano M."/>
            <person name="Mancuso J."/>
            <person name="Tu H."/>
            <person name="Salamov A."/>
            <person name="Lindquist E."/>
            <person name="Shapiro H."/>
            <person name="Lucas S."/>
            <person name="Grigoriev I.V."/>
            <person name="Cande W.Z."/>
            <person name="Fulton C."/>
            <person name="Rokhsar D.S."/>
            <person name="Dawson S.C."/>
        </authorList>
    </citation>
    <scope>NUCLEOTIDE SEQUENCE [LARGE SCALE GENOMIC DNA]</scope>
    <source>
        <strain evidence="4 5">NEG-M</strain>
    </source>
</reference>
<dbReference type="Proteomes" id="UP000006671">
    <property type="component" value="Unassembled WGS sequence"/>
</dbReference>
<feature type="compositionally biased region" description="Low complexity" evidence="2">
    <location>
        <begin position="139"/>
        <end position="158"/>
    </location>
</feature>
<feature type="compositionally biased region" description="Low complexity" evidence="2">
    <location>
        <begin position="49"/>
        <end position="61"/>
    </location>
</feature>
<dbReference type="KEGG" id="ngr:NAEGRDRAFT_57254"/>
<dbReference type="PANTHER" id="PTHR12673">
    <property type="entry name" value="FACIOGENITAL DYSPLASIA PROTEIN"/>
    <property type="match status" value="1"/>
</dbReference>
<dbReference type="OrthoDB" id="245697at2759"/>
<evidence type="ECO:0000313" key="4">
    <source>
        <dbReference type="EMBL" id="EFC47896.1"/>
    </source>
</evidence>
<dbReference type="SMART" id="SM00325">
    <property type="entry name" value="RhoGEF"/>
    <property type="match status" value="1"/>
</dbReference>
<dbReference type="PANTHER" id="PTHR12673:SF159">
    <property type="entry name" value="LD03170P"/>
    <property type="match status" value="1"/>
</dbReference>
<dbReference type="GeneID" id="8849389"/>
<accession>D2V630</accession>
<name>D2V630_NAEGR</name>
<dbReference type="RefSeq" id="XP_002680640.1">
    <property type="nucleotide sequence ID" value="XM_002680594.1"/>
</dbReference>
<dbReference type="PROSITE" id="PS50010">
    <property type="entry name" value="DH_2"/>
    <property type="match status" value="1"/>
</dbReference>
<dbReference type="GO" id="GO:0005737">
    <property type="term" value="C:cytoplasm"/>
    <property type="evidence" value="ECO:0007669"/>
    <property type="project" value="TreeGrafter"/>
</dbReference>
<sequence>MSNLPPTPPPMKPSRVYSNQPPKPPPKLSSLMYGKGGNSVTSPPTIEANNDTSPPSSTSTDNIDHDEIQESNLDSNVLAESESGNEEKVILSIDSPNNLHSRITSADSLENFETKFSLSNLTALGSVSDSHFRKRSTSDMDSTDNSSSSPTIHESISSNGSFGVSNSLDSPIIPKLDLEETLQSPSIINFDDDETTESSSVVEDDEISTVSTPKATLDKDKAISILGERIPQLFTRVRFFNFIRRDPSLKKGRKRQELIKETIETEKTYVQNLKSFLNLYYQPLIENRDHGKGVFKGQSEIQVLFANINQISNINQTLLNDLEKANPEVKIEIKEEESLPSPTSSISSQVSNNSTSTPNGSGELTSPRTVGFVIKRKDDPNLKKKNQPSSYRIYDSIGKPFGHLVPFLKVYTTYINNHDRATEMFDKMKKSNKKFKEFLTECYQMQKGIKSDFCSFLILPIQRIPRYKMLLSEILSNTPEEHTEFENLQKVVNEIEKIASYINEQKRNFDNVRYMYEIYGMIEPIYPGFVQPNRKFLRKASFHVKYRQVKSQRNSVALPTPPSNDSKNSGSVTPRSLPSVPTKTTSTAATVSSTGKRVLPPPVPGKQGDTFSNVLAQMAGSKNLKPQYNEGRFTIYQFTDMLVLLEEKNESDEGSSSLFQSFTRKATMFGKKKEQSNTPTNSDSTKSKYHQLTLTVGKNLHFIFFHFIDTDTFFGNNSNNLNITTSGGRNLPVPPPKRGFYDVIDECDIPIRVITKGSQYEYILTTSTTGDRDEWKESLGNCISDICNVKIYANRGLSLQNSSEMYKLGKERAAVHTQAKENLKFHQQIQQEQMLLQVRTVQVSNEIQQKKELLAALQREIADLEQEKQDKEKRLDVIKEEKVQVRDKITTLWQDLQQKDKTALKLLHEEKEAFKHVFGCEYGEELSFKAPTSSTSTSGGSSTSNNGTEKNNNSPLAPGQVNSELMEQLMKVKANAEANKNPQVSEKKSSLLKSIIGDSKSRKVTIKHTQFIENQLKAVNHNPSNKSATNSESNPTESTPTKN</sequence>
<feature type="compositionally biased region" description="Low complexity" evidence="2">
    <location>
        <begin position="578"/>
        <end position="594"/>
    </location>
</feature>
<feature type="coiled-coil region" evidence="1">
    <location>
        <begin position="840"/>
        <end position="888"/>
    </location>
</feature>
<feature type="compositionally biased region" description="Pro residues" evidence="2">
    <location>
        <begin position="1"/>
        <end position="12"/>
    </location>
</feature>
<feature type="compositionally biased region" description="Polar residues" evidence="2">
    <location>
        <begin position="676"/>
        <end position="688"/>
    </location>
</feature>
<keyword evidence="5" id="KW-1185">Reference proteome</keyword>
<dbReference type="InterPro" id="IPR035899">
    <property type="entry name" value="DBL_dom_sf"/>
</dbReference>
<feature type="compositionally biased region" description="Low complexity" evidence="2">
    <location>
        <begin position="932"/>
        <end position="954"/>
    </location>
</feature>
<feature type="compositionally biased region" description="Low complexity" evidence="2">
    <location>
        <begin position="339"/>
        <end position="362"/>
    </location>
</feature>
<dbReference type="InParanoid" id="D2V630"/>
<dbReference type="Gene3D" id="1.20.900.10">
    <property type="entry name" value="Dbl homology (DH) domain"/>
    <property type="match status" value="1"/>
</dbReference>
<feature type="region of interest" description="Disordered" evidence="2">
    <location>
        <begin position="1017"/>
        <end position="1043"/>
    </location>
</feature>
<feature type="region of interest" description="Disordered" evidence="2">
    <location>
        <begin position="128"/>
        <end position="163"/>
    </location>
</feature>
<dbReference type="eggNOG" id="KOG3519">
    <property type="taxonomic scope" value="Eukaryota"/>
</dbReference>
<dbReference type="Pfam" id="PF00621">
    <property type="entry name" value="RhoGEF"/>
    <property type="match status" value="1"/>
</dbReference>
<gene>
    <name evidence="4" type="ORF">NAEGRDRAFT_57254</name>
</gene>
<dbReference type="VEuPathDB" id="AmoebaDB:NAEGRDRAFT_57254"/>
<dbReference type="CDD" id="cd00160">
    <property type="entry name" value="RhoGEF"/>
    <property type="match status" value="1"/>
</dbReference>
<feature type="region of interest" description="Disordered" evidence="2">
    <location>
        <begin position="929"/>
        <end position="959"/>
    </location>
</feature>
<dbReference type="GO" id="GO:0005085">
    <property type="term" value="F:guanyl-nucleotide exchange factor activity"/>
    <property type="evidence" value="ECO:0007669"/>
    <property type="project" value="InterPro"/>
</dbReference>
<feature type="region of interest" description="Disordered" evidence="2">
    <location>
        <begin position="187"/>
        <end position="206"/>
    </location>
</feature>